<evidence type="ECO:0000256" key="5">
    <source>
        <dbReference type="SAM" id="MobiDB-lite"/>
    </source>
</evidence>
<dbReference type="InterPro" id="IPR045847">
    <property type="entry name" value="AIG1-like"/>
</dbReference>
<keyword evidence="4" id="KW-0804">Transcription</keyword>
<dbReference type="PANTHER" id="PTHR45844">
    <property type="entry name" value="TRANSCRIPTION FACTOR BHLH30"/>
    <property type="match status" value="1"/>
</dbReference>
<dbReference type="PANTHER" id="PTHR45844:SF18">
    <property type="entry name" value="TRANSCRIPTION FACTOR BHLH51"/>
    <property type="match status" value="1"/>
</dbReference>
<comment type="similarity">
    <text evidence="1">Belongs to the bHLH protein family.</text>
</comment>
<dbReference type="Gene3D" id="4.10.280.10">
    <property type="entry name" value="Helix-loop-helix DNA-binding domain"/>
    <property type="match status" value="1"/>
</dbReference>
<sequence length="255" mass="27926">MAACQALKEGQELQELQPYDGCDPAVYRPVLLPRQASSAPPAVPVAPPEMSSSSGSGRSATEARALKIHSEAERRRRERINAHLATLRRMIPDTKQMDKATLLARVVDQVKALKRKASETTPSMPLPPEANEVSVECYTGNDAGIAGTDKILYIKASISCDDRPDLIAGLIQAFHGLRLRPVRTDMISLGGRVQHVFILCREEGWGSEGASLRSLEEAVRQALAKVASPEMVWGSSPFQSKRQRILESHYSIMSI</sequence>
<evidence type="ECO:0000256" key="2">
    <source>
        <dbReference type="ARBA" id="ARBA00023015"/>
    </source>
</evidence>
<evidence type="ECO:0000256" key="3">
    <source>
        <dbReference type="ARBA" id="ARBA00023125"/>
    </source>
</evidence>
<evidence type="ECO:0000259" key="6">
    <source>
        <dbReference type="PROSITE" id="PS50888"/>
    </source>
</evidence>
<reference evidence="7" key="2">
    <citation type="journal article" date="2015" name="Data Brief">
        <title>Shoot transcriptome of the giant reed, Arundo donax.</title>
        <authorList>
            <person name="Barrero R.A."/>
            <person name="Guerrero F.D."/>
            <person name="Moolhuijzen P."/>
            <person name="Goolsby J.A."/>
            <person name="Tidwell J."/>
            <person name="Bellgard S.E."/>
            <person name="Bellgard M.I."/>
        </authorList>
    </citation>
    <scope>NUCLEOTIDE SEQUENCE</scope>
    <source>
        <tissue evidence="7">Shoot tissue taken approximately 20 cm above the soil surface</tissue>
    </source>
</reference>
<dbReference type="SMART" id="SM00353">
    <property type="entry name" value="HLH"/>
    <property type="match status" value="1"/>
</dbReference>
<evidence type="ECO:0000313" key="7">
    <source>
        <dbReference type="EMBL" id="JAE14528.1"/>
    </source>
</evidence>
<keyword evidence="2" id="KW-0805">Transcription regulation</keyword>
<proteinExistence type="inferred from homology"/>
<dbReference type="AlphaFoldDB" id="A0A0A9G1N9"/>
<evidence type="ECO:0000256" key="4">
    <source>
        <dbReference type="ARBA" id="ARBA00023163"/>
    </source>
</evidence>
<dbReference type="PROSITE" id="PS50888">
    <property type="entry name" value="BHLH"/>
    <property type="match status" value="1"/>
</dbReference>
<dbReference type="Pfam" id="PF00010">
    <property type="entry name" value="HLH"/>
    <property type="match status" value="1"/>
</dbReference>
<dbReference type="InterPro" id="IPR011598">
    <property type="entry name" value="bHLH_dom"/>
</dbReference>
<name>A0A0A9G1N9_ARUDO</name>
<keyword evidence="3" id="KW-0238">DNA-binding</keyword>
<dbReference type="GO" id="GO:0003677">
    <property type="term" value="F:DNA binding"/>
    <property type="evidence" value="ECO:0007669"/>
    <property type="project" value="UniProtKB-KW"/>
</dbReference>
<evidence type="ECO:0000256" key="1">
    <source>
        <dbReference type="ARBA" id="ARBA00005510"/>
    </source>
</evidence>
<feature type="domain" description="BHLH" evidence="6">
    <location>
        <begin position="64"/>
        <end position="113"/>
    </location>
</feature>
<accession>A0A0A9G1N9</accession>
<dbReference type="SUPFAM" id="SSF47459">
    <property type="entry name" value="HLH, helix-loop-helix DNA-binding domain"/>
    <property type="match status" value="1"/>
</dbReference>
<dbReference type="GO" id="GO:0003700">
    <property type="term" value="F:DNA-binding transcription factor activity"/>
    <property type="evidence" value="ECO:0007669"/>
    <property type="project" value="InterPro"/>
</dbReference>
<dbReference type="GO" id="GO:0046983">
    <property type="term" value="F:protein dimerization activity"/>
    <property type="evidence" value="ECO:0007669"/>
    <property type="project" value="InterPro"/>
</dbReference>
<feature type="compositionally biased region" description="Low complexity" evidence="5">
    <location>
        <begin position="48"/>
        <end position="59"/>
    </location>
</feature>
<dbReference type="EMBL" id="GBRH01183368">
    <property type="protein sequence ID" value="JAE14528.1"/>
    <property type="molecule type" value="Transcribed_RNA"/>
</dbReference>
<dbReference type="CDD" id="cd04873">
    <property type="entry name" value="ACT_UUR-ACR-like"/>
    <property type="match status" value="1"/>
</dbReference>
<protein>
    <recommendedName>
        <fullName evidence="6">BHLH domain-containing protein</fullName>
    </recommendedName>
</protein>
<feature type="region of interest" description="Disordered" evidence="5">
    <location>
        <begin position="36"/>
        <end position="73"/>
    </location>
</feature>
<reference evidence="7" key="1">
    <citation type="submission" date="2014-09" db="EMBL/GenBank/DDBJ databases">
        <authorList>
            <person name="Magalhaes I.L.F."/>
            <person name="Oliveira U."/>
            <person name="Santos F.R."/>
            <person name="Vidigal T.H.D.A."/>
            <person name="Brescovit A.D."/>
            <person name="Santos A.J."/>
        </authorList>
    </citation>
    <scope>NUCLEOTIDE SEQUENCE</scope>
    <source>
        <tissue evidence="7">Shoot tissue taken approximately 20 cm above the soil surface</tissue>
    </source>
</reference>
<feature type="compositionally biased region" description="Basic and acidic residues" evidence="5">
    <location>
        <begin position="64"/>
        <end position="73"/>
    </location>
</feature>
<dbReference type="InterPro" id="IPR036638">
    <property type="entry name" value="HLH_DNA-bd_sf"/>
</dbReference>
<organism evidence="7">
    <name type="scientific">Arundo donax</name>
    <name type="common">Giant reed</name>
    <name type="synonym">Donax arundinaceus</name>
    <dbReference type="NCBI Taxonomy" id="35708"/>
    <lineage>
        <taxon>Eukaryota</taxon>
        <taxon>Viridiplantae</taxon>
        <taxon>Streptophyta</taxon>
        <taxon>Embryophyta</taxon>
        <taxon>Tracheophyta</taxon>
        <taxon>Spermatophyta</taxon>
        <taxon>Magnoliopsida</taxon>
        <taxon>Liliopsida</taxon>
        <taxon>Poales</taxon>
        <taxon>Poaceae</taxon>
        <taxon>PACMAD clade</taxon>
        <taxon>Arundinoideae</taxon>
        <taxon>Arundineae</taxon>
        <taxon>Arundo</taxon>
    </lineage>
</organism>